<feature type="chain" id="PRO_5032639624" evidence="2">
    <location>
        <begin position="21"/>
        <end position="481"/>
    </location>
</feature>
<feature type="signal peptide" evidence="2">
    <location>
        <begin position="1"/>
        <end position="20"/>
    </location>
</feature>
<keyword evidence="4" id="KW-1185">Reference proteome</keyword>
<proteinExistence type="predicted"/>
<feature type="non-terminal residue" evidence="3">
    <location>
        <position position="1"/>
    </location>
</feature>
<reference evidence="3" key="1">
    <citation type="submission" date="2021-02" db="EMBL/GenBank/DDBJ databases">
        <authorList>
            <person name="Dougan E. K."/>
            <person name="Rhodes N."/>
            <person name="Thang M."/>
            <person name="Chan C."/>
        </authorList>
    </citation>
    <scope>NUCLEOTIDE SEQUENCE</scope>
</reference>
<dbReference type="EMBL" id="CAJNJA010043448">
    <property type="protein sequence ID" value="CAE7793712.1"/>
    <property type="molecule type" value="Genomic_DNA"/>
</dbReference>
<dbReference type="AlphaFoldDB" id="A0A812YSE4"/>
<organism evidence="3 4">
    <name type="scientific">Symbiodinium necroappetens</name>
    <dbReference type="NCBI Taxonomy" id="1628268"/>
    <lineage>
        <taxon>Eukaryota</taxon>
        <taxon>Sar</taxon>
        <taxon>Alveolata</taxon>
        <taxon>Dinophyceae</taxon>
        <taxon>Suessiales</taxon>
        <taxon>Symbiodiniaceae</taxon>
        <taxon>Symbiodinium</taxon>
    </lineage>
</organism>
<protein>
    <submittedName>
        <fullName evidence="3">Uncharacterized protein</fullName>
    </submittedName>
</protein>
<evidence type="ECO:0000256" key="2">
    <source>
        <dbReference type="SAM" id="SignalP"/>
    </source>
</evidence>
<accession>A0A812YSE4</accession>
<evidence type="ECO:0000256" key="1">
    <source>
        <dbReference type="SAM" id="MobiDB-lite"/>
    </source>
</evidence>
<evidence type="ECO:0000313" key="4">
    <source>
        <dbReference type="Proteomes" id="UP000601435"/>
    </source>
</evidence>
<keyword evidence="2" id="KW-0732">Signal</keyword>
<gene>
    <name evidence="3" type="ORF">SNEC2469_LOCUS23340</name>
</gene>
<dbReference type="OrthoDB" id="424316at2759"/>
<feature type="compositionally biased region" description="Basic and acidic residues" evidence="1">
    <location>
        <begin position="174"/>
        <end position="189"/>
    </location>
</feature>
<sequence>MVALTCRWWLAVGSLATAVAFKVAEAPMQIVKTDNETLKKEVEGIAAKNMEEEFKQMNDIPNPANFTLNGSMPNASQGVGELGKSFEFMMLKLAQLETLCELQQAELETLRKTVKGLAEHVDHPDSVASLVQKDEKTRMQETQQTLKRVLAKHAQQHKNKDFHPKASRQNYRPADAKPESPKHAGEAGASDRAELLAGGAQQSGSKGLHRWGAVGGWVEDRVQDVKSVAESTADAYAAATDKVASVAFVANTVIDTVEMAVQILLKGFTDWAADCEISGPSIRDYIEECEITGSREQSMGFWGGTIRIPIIECRRRSVLMALDWGRQKCWIRLMGQQITLFDFNFGSLEMTWPAPIETAIDIGTGLSHCGGGNIFTCLSNKILNHITWPDKLKKVVDGRVQDLLPSQMRILAHIGWELQTHCHTHNHVEMTKCLARSLAKYSPPVDFLPDPLKKVANGQVLDLLPDQVKLVAGSTYEAVRT</sequence>
<comment type="caution">
    <text evidence="3">The sequence shown here is derived from an EMBL/GenBank/DDBJ whole genome shotgun (WGS) entry which is preliminary data.</text>
</comment>
<evidence type="ECO:0000313" key="3">
    <source>
        <dbReference type="EMBL" id="CAE7793712.1"/>
    </source>
</evidence>
<feature type="region of interest" description="Disordered" evidence="1">
    <location>
        <begin position="149"/>
        <end position="189"/>
    </location>
</feature>
<name>A0A812YSE4_9DINO</name>
<dbReference type="Proteomes" id="UP000601435">
    <property type="component" value="Unassembled WGS sequence"/>
</dbReference>